<sequence length="173" mass="19342">MGHGHHHHHHGHSHDHHHGHDHRHHHDHSHGHSHGMGHNHAHADADHLHSHVHGTSSREKIEEVKVLATSFVDGFRAADDKTSYLRLAGIPFQRPGKDGLTMSLVDAAIASNWQIGTASPAFASRELVYMPFPGNMVSHRETMTFTYVSLTERADIDLVDLLSERIENGETNQ</sequence>
<comment type="caution">
    <text evidence="2">The sequence shown here is derived from an EMBL/GenBank/DDBJ whole genome shotgun (WGS) entry which is preliminary data.</text>
</comment>
<evidence type="ECO:0000256" key="1">
    <source>
        <dbReference type="SAM" id="MobiDB-lite"/>
    </source>
</evidence>
<gene>
    <name evidence="2" type="ORF">HK439_04945</name>
</gene>
<dbReference type="EMBL" id="JABFCZ010000005">
    <property type="protein sequence ID" value="MBD1545597.1"/>
    <property type="molecule type" value="Genomic_DNA"/>
</dbReference>
<evidence type="ECO:0000313" key="3">
    <source>
        <dbReference type="Proteomes" id="UP000598467"/>
    </source>
</evidence>
<reference evidence="2" key="1">
    <citation type="submission" date="2020-05" db="EMBL/GenBank/DDBJ databases">
        <title>Identification of trans-AT polyketide cluster in two marine bacteria, producers of a novel glutaramide-containing polyketide sesbanimide D and analogs.</title>
        <authorList>
            <person name="Kacar D."/>
            <person name="Rodriguez P."/>
            <person name="Canedo L."/>
            <person name="Gonzalez E."/>
            <person name="Galan B."/>
            <person name="De La Calle F."/>
            <person name="Garcia J.L."/>
        </authorList>
    </citation>
    <scope>NUCLEOTIDE SEQUENCE</scope>
    <source>
        <strain evidence="2">PHM038</strain>
    </source>
</reference>
<name>A0A926P2X0_9HYPH</name>
<organism evidence="2 3">
    <name type="scientific">Roseibium aggregatum</name>
    <dbReference type="NCBI Taxonomy" id="187304"/>
    <lineage>
        <taxon>Bacteria</taxon>
        <taxon>Pseudomonadati</taxon>
        <taxon>Pseudomonadota</taxon>
        <taxon>Alphaproteobacteria</taxon>
        <taxon>Hyphomicrobiales</taxon>
        <taxon>Stappiaceae</taxon>
        <taxon>Roseibium</taxon>
    </lineage>
</organism>
<evidence type="ECO:0000313" key="2">
    <source>
        <dbReference type="EMBL" id="MBD1545597.1"/>
    </source>
</evidence>
<proteinExistence type="predicted"/>
<dbReference type="Proteomes" id="UP000598467">
    <property type="component" value="Unassembled WGS sequence"/>
</dbReference>
<accession>A0A926P2X0</accession>
<feature type="region of interest" description="Disordered" evidence="1">
    <location>
        <begin position="1"/>
        <end position="42"/>
    </location>
</feature>
<dbReference type="AlphaFoldDB" id="A0A926P2X0"/>
<feature type="compositionally biased region" description="Basic residues" evidence="1">
    <location>
        <begin position="1"/>
        <end position="40"/>
    </location>
</feature>
<dbReference type="RefSeq" id="WP_190290278.1">
    <property type="nucleotide sequence ID" value="NZ_JABFCZ010000005.1"/>
</dbReference>
<protein>
    <submittedName>
        <fullName evidence="2">Uncharacterized protein</fullName>
    </submittedName>
</protein>